<accession>A0AAJ6B1P3</accession>
<dbReference type="GO" id="GO:0006950">
    <property type="term" value="P:response to stress"/>
    <property type="evidence" value="ECO:0007669"/>
    <property type="project" value="TreeGrafter"/>
</dbReference>
<dbReference type="AlphaFoldDB" id="A0AAJ6B1P3"/>
<dbReference type="SUPFAM" id="SSF46785">
    <property type="entry name" value="Winged helix' DNA-binding domain"/>
    <property type="match status" value="1"/>
</dbReference>
<evidence type="ECO:0000313" key="3">
    <source>
        <dbReference type="Proteomes" id="UP001217476"/>
    </source>
</evidence>
<dbReference type="PROSITE" id="PS50995">
    <property type="entry name" value="HTH_MARR_2"/>
    <property type="match status" value="1"/>
</dbReference>
<dbReference type="EMBL" id="CP119312">
    <property type="protein sequence ID" value="WEK05574.1"/>
    <property type="molecule type" value="Genomic_DNA"/>
</dbReference>
<dbReference type="Proteomes" id="UP001217476">
    <property type="component" value="Chromosome"/>
</dbReference>
<name>A0AAJ6B1P3_9HYPH</name>
<evidence type="ECO:0000259" key="1">
    <source>
        <dbReference type="PROSITE" id="PS50995"/>
    </source>
</evidence>
<dbReference type="PANTHER" id="PTHR33164:SF105">
    <property type="entry name" value="TRANSCRIPTIONAL REPRESSOR PROTEIN-RELATED"/>
    <property type="match status" value="1"/>
</dbReference>
<dbReference type="InterPro" id="IPR036390">
    <property type="entry name" value="WH_DNA-bd_sf"/>
</dbReference>
<gene>
    <name evidence="2" type="ORF">P0Y65_04780</name>
</gene>
<feature type="domain" description="HTH marR-type" evidence="1">
    <location>
        <begin position="6"/>
        <end position="137"/>
    </location>
</feature>
<dbReference type="InterPro" id="IPR039422">
    <property type="entry name" value="MarR/SlyA-like"/>
</dbReference>
<dbReference type="SMART" id="SM00347">
    <property type="entry name" value="HTH_MARR"/>
    <property type="match status" value="1"/>
</dbReference>
<dbReference type="InterPro" id="IPR000835">
    <property type="entry name" value="HTH_MarR-typ"/>
</dbReference>
<dbReference type="Pfam" id="PF12802">
    <property type="entry name" value="MarR_2"/>
    <property type="match status" value="1"/>
</dbReference>
<dbReference type="GO" id="GO:0003700">
    <property type="term" value="F:DNA-binding transcription factor activity"/>
    <property type="evidence" value="ECO:0007669"/>
    <property type="project" value="InterPro"/>
</dbReference>
<reference evidence="2" key="1">
    <citation type="submission" date="2023-03" db="EMBL/GenBank/DDBJ databases">
        <title>Andean soil-derived lignocellulolytic bacterial consortium as a source of novel taxa and putative plastic-active enzymes.</title>
        <authorList>
            <person name="Diaz-Garcia L."/>
            <person name="Chuvochina M."/>
            <person name="Feuerriegel G."/>
            <person name="Bunk B."/>
            <person name="Sproer C."/>
            <person name="Streit W.R."/>
            <person name="Rodriguez L.M."/>
            <person name="Overmann J."/>
            <person name="Jimenez D.J."/>
        </authorList>
    </citation>
    <scope>NUCLEOTIDE SEQUENCE</scope>
    <source>
        <strain evidence="2">MAG 4196</strain>
    </source>
</reference>
<organism evidence="2 3">
    <name type="scientific">Candidatus Devosia phytovorans</name>
    <dbReference type="NCBI Taxonomy" id="3121372"/>
    <lineage>
        <taxon>Bacteria</taxon>
        <taxon>Pseudomonadati</taxon>
        <taxon>Pseudomonadota</taxon>
        <taxon>Alphaproteobacteria</taxon>
        <taxon>Hyphomicrobiales</taxon>
        <taxon>Devosiaceae</taxon>
        <taxon>Devosia</taxon>
    </lineage>
</organism>
<dbReference type="PANTHER" id="PTHR33164">
    <property type="entry name" value="TRANSCRIPTIONAL REGULATOR, MARR FAMILY"/>
    <property type="match status" value="1"/>
</dbReference>
<protein>
    <submittedName>
        <fullName evidence="2">MarR family transcriptional regulator</fullName>
    </submittedName>
</protein>
<dbReference type="InterPro" id="IPR036388">
    <property type="entry name" value="WH-like_DNA-bd_sf"/>
</dbReference>
<proteinExistence type="predicted"/>
<evidence type="ECO:0000313" key="2">
    <source>
        <dbReference type="EMBL" id="WEK05574.1"/>
    </source>
</evidence>
<sequence>MQDDFTECLVLNTRMAARAVTRLADRRLRPLGITAAQFTIITALHGAPNRSVTDVANSIAMDRSTLSRNLDLLERKGVVRTQGAEKGNGRLCALTGDGETLLEQILPVWREGQAEFKRLLSDPDFPTALNALRGLAKL</sequence>
<dbReference type="Gene3D" id="1.10.10.10">
    <property type="entry name" value="Winged helix-like DNA-binding domain superfamily/Winged helix DNA-binding domain"/>
    <property type="match status" value="1"/>
</dbReference>